<proteinExistence type="predicted"/>
<keyword evidence="1" id="KW-0472">Membrane</keyword>
<keyword evidence="1" id="KW-1133">Transmembrane helix</keyword>
<protein>
    <submittedName>
        <fullName evidence="2">Uncharacterized protein</fullName>
    </submittedName>
</protein>
<feature type="transmembrane region" description="Helical" evidence="1">
    <location>
        <begin position="68"/>
        <end position="89"/>
    </location>
</feature>
<dbReference type="AlphaFoldDB" id="A0A6G4TZ54"/>
<evidence type="ECO:0000256" key="1">
    <source>
        <dbReference type="SAM" id="Phobius"/>
    </source>
</evidence>
<evidence type="ECO:0000313" key="3">
    <source>
        <dbReference type="Proteomes" id="UP000481583"/>
    </source>
</evidence>
<sequence>MEQKKPWTIQWHIAVDGTVIKQRSRGRAEHEQLFQQFATTRTPRIEQLDAMEAGLQRASASGERRSRVLLCLAYVALAGLVAGIVSTWAGIDTGFLTLGSLAVVVLLGLSTGVIMRASIGRYQRAHREAGFESSNGVTLAAREARMMISDPGAVSGREFAAVRA</sequence>
<feature type="transmembrane region" description="Helical" evidence="1">
    <location>
        <begin position="95"/>
        <end position="117"/>
    </location>
</feature>
<dbReference type="RefSeq" id="WP_165236620.1">
    <property type="nucleotide sequence ID" value="NZ_JAAKZV010000043.1"/>
</dbReference>
<comment type="caution">
    <text evidence="2">The sequence shown here is derived from an EMBL/GenBank/DDBJ whole genome shotgun (WGS) entry which is preliminary data.</text>
</comment>
<dbReference type="EMBL" id="JAAKZV010000043">
    <property type="protein sequence ID" value="NGN64800.1"/>
    <property type="molecule type" value="Genomic_DNA"/>
</dbReference>
<dbReference type="Proteomes" id="UP000481583">
    <property type="component" value="Unassembled WGS sequence"/>
</dbReference>
<evidence type="ECO:0000313" key="2">
    <source>
        <dbReference type="EMBL" id="NGN64800.1"/>
    </source>
</evidence>
<name>A0A6G4TZ54_9ACTN</name>
<reference evidence="2 3" key="1">
    <citation type="submission" date="2020-02" db="EMBL/GenBank/DDBJ databases">
        <title>Whole-genome analyses of novel actinobacteria.</title>
        <authorList>
            <person name="Sahin N."/>
        </authorList>
    </citation>
    <scope>NUCLEOTIDE SEQUENCE [LARGE SCALE GENOMIC DNA]</scope>
    <source>
        <strain evidence="2 3">A7024</strain>
    </source>
</reference>
<keyword evidence="3" id="KW-1185">Reference proteome</keyword>
<gene>
    <name evidence="2" type="ORF">G5C51_12930</name>
</gene>
<keyword evidence="1" id="KW-0812">Transmembrane</keyword>
<accession>A0A6G4TZ54</accession>
<organism evidence="2 3">
    <name type="scientific">Streptomyces coryli</name>
    <dbReference type="NCBI Taxonomy" id="1128680"/>
    <lineage>
        <taxon>Bacteria</taxon>
        <taxon>Bacillati</taxon>
        <taxon>Actinomycetota</taxon>
        <taxon>Actinomycetes</taxon>
        <taxon>Kitasatosporales</taxon>
        <taxon>Streptomycetaceae</taxon>
        <taxon>Streptomyces</taxon>
    </lineage>
</organism>